<proteinExistence type="predicted"/>
<keyword evidence="3" id="KW-1185">Reference proteome</keyword>
<dbReference type="SUPFAM" id="SSF53335">
    <property type="entry name" value="S-adenosyl-L-methionine-dependent methyltransferases"/>
    <property type="match status" value="1"/>
</dbReference>
<dbReference type="Gene3D" id="3.40.50.150">
    <property type="entry name" value="Vaccinia Virus protein VP39"/>
    <property type="match status" value="1"/>
</dbReference>
<dbReference type="PANTHER" id="PTHR40036:SF1">
    <property type="entry name" value="MACROCIN O-METHYLTRANSFERASE"/>
    <property type="match status" value="1"/>
</dbReference>
<organism evidence="2 3">
    <name type="scientific">Plebeiibacterium marinum</name>
    <dbReference type="NCBI Taxonomy" id="2992111"/>
    <lineage>
        <taxon>Bacteria</taxon>
        <taxon>Pseudomonadati</taxon>
        <taxon>Bacteroidota</taxon>
        <taxon>Bacteroidia</taxon>
        <taxon>Marinilabiliales</taxon>
        <taxon>Marinilabiliaceae</taxon>
        <taxon>Plebeiibacterium</taxon>
    </lineage>
</organism>
<name>A0AAE3SJC4_9BACT</name>
<keyword evidence="2" id="KW-0489">Methyltransferase</keyword>
<protein>
    <submittedName>
        <fullName evidence="2">TylF/MycF family methyltransferase</fullName>
    </submittedName>
</protein>
<dbReference type="RefSeq" id="WP_301198563.1">
    <property type="nucleotide sequence ID" value="NZ_JAPDPI010000009.1"/>
</dbReference>
<feature type="transmembrane region" description="Helical" evidence="1">
    <location>
        <begin position="6"/>
        <end position="24"/>
    </location>
</feature>
<reference evidence="2" key="1">
    <citation type="submission" date="2022-10" db="EMBL/GenBank/DDBJ databases">
        <authorList>
            <person name="Yu W.X."/>
        </authorList>
    </citation>
    <scope>NUCLEOTIDE SEQUENCE</scope>
    <source>
        <strain evidence="2">D04</strain>
    </source>
</reference>
<keyword evidence="1" id="KW-0812">Transmembrane</keyword>
<keyword evidence="1" id="KW-0472">Membrane</keyword>
<dbReference type="InterPro" id="IPR029063">
    <property type="entry name" value="SAM-dependent_MTases_sf"/>
</dbReference>
<keyword evidence="2" id="KW-0808">Transferase</keyword>
<comment type="caution">
    <text evidence="2">The sequence shown here is derived from an EMBL/GenBank/DDBJ whole genome shotgun (WGS) entry which is preliminary data.</text>
</comment>
<sequence>MSLFLLLNLIIINIVIWLALSYFWSHWNYKVFKPYNWLEAKKKNTIPKEILKLERSFKDRNRFYSLWFELQRIEQTKTEGSLAEVGVFKGETAKIIHHLLPHKKIFLFDSFEGFPKQVIREDCDGNVRPQTVNFESTSKQQVKKHIGGNNNIEIREGVFPDTAKDLTEETFAFVHLDADLYQSTLDGLNFFYPRLSPGGSILVHDYNHNWEGVKNAIDEFEETIPEQFTHLTDMYGSVMLIKNKIF</sequence>
<dbReference type="EMBL" id="JAPDPI010000009">
    <property type="protein sequence ID" value="MCW3805253.1"/>
    <property type="molecule type" value="Genomic_DNA"/>
</dbReference>
<dbReference type="InterPro" id="IPR008884">
    <property type="entry name" value="TylF_MeTrfase"/>
</dbReference>
<evidence type="ECO:0000256" key="1">
    <source>
        <dbReference type="SAM" id="Phobius"/>
    </source>
</evidence>
<dbReference type="AlphaFoldDB" id="A0AAE3SJC4"/>
<evidence type="ECO:0000313" key="3">
    <source>
        <dbReference type="Proteomes" id="UP001207408"/>
    </source>
</evidence>
<dbReference type="GO" id="GO:0008168">
    <property type="term" value="F:methyltransferase activity"/>
    <property type="evidence" value="ECO:0007669"/>
    <property type="project" value="UniProtKB-KW"/>
</dbReference>
<gene>
    <name evidence="2" type="ORF">OM074_06415</name>
</gene>
<evidence type="ECO:0000313" key="2">
    <source>
        <dbReference type="EMBL" id="MCW3805253.1"/>
    </source>
</evidence>
<dbReference type="Pfam" id="PF05711">
    <property type="entry name" value="TylF"/>
    <property type="match status" value="1"/>
</dbReference>
<dbReference type="GO" id="GO:0032259">
    <property type="term" value="P:methylation"/>
    <property type="evidence" value="ECO:0007669"/>
    <property type="project" value="UniProtKB-KW"/>
</dbReference>
<dbReference type="PANTHER" id="PTHR40036">
    <property type="entry name" value="MACROCIN O-METHYLTRANSFERASE"/>
    <property type="match status" value="1"/>
</dbReference>
<keyword evidence="1" id="KW-1133">Transmembrane helix</keyword>
<accession>A0AAE3SJC4</accession>
<dbReference type="Proteomes" id="UP001207408">
    <property type="component" value="Unassembled WGS sequence"/>
</dbReference>